<gene>
    <name evidence="9" type="ORF">FNF28_00448</name>
    <name evidence="7" type="ORF">FNF29_01398</name>
    <name evidence="8" type="ORF">FNF31_02787</name>
</gene>
<dbReference type="InterPro" id="IPR011989">
    <property type="entry name" value="ARM-like"/>
</dbReference>
<evidence type="ECO:0000256" key="3">
    <source>
        <dbReference type="ARBA" id="ARBA00022927"/>
    </source>
</evidence>
<dbReference type="AlphaFoldDB" id="A0A5A8DE18"/>
<dbReference type="OMA" id="APNNAWY"/>
<reference evidence="10 11" key="1">
    <citation type="submission" date="2019-07" db="EMBL/GenBank/DDBJ databases">
        <title>Genomes of Cafeteria roenbergensis.</title>
        <authorList>
            <person name="Fischer M.G."/>
            <person name="Hackl T."/>
            <person name="Roman M."/>
        </authorList>
    </citation>
    <scope>NUCLEOTIDE SEQUENCE [LARGE SCALE GENOMIC DNA]</scope>
    <source>
        <strain evidence="7 10">BVI</strain>
        <strain evidence="8 12">Cflag</strain>
        <strain evidence="9 11">RCC970-E3</strain>
    </source>
</reference>
<feature type="region of interest" description="Disordered" evidence="5">
    <location>
        <begin position="788"/>
        <end position="863"/>
    </location>
</feature>
<evidence type="ECO:0000256" key="4">
    <source>
        <dbReference type="ARBA" id="ARBA00023136"/>
    </source>
</evidence>
<dbReference type="SUPFAM" id="SSF48371">
    <property type="entry name" value="ARM repeat"/>
    <property type="match status" value="1"/>
</dbReference>
<sequence length="1153" mass="119957">MAGSHLTREFFELIKTIGESKSKQEEDRIITDEVTRLREKTKSSKMDKRTTKEFLVRLIYAEMLGHDASFGYVKALEMVAAGNLVEKRVGYLCASLCFAPDQPLRMMLVSRLQKDMQSANILEICFALTAACKLITKDMIGAVLGDADKLLTHEKEIVRKKTVMLLHRFLQLDPASVADYDEKFRRALCDRNPAVMAASLHVYDELVRANPAANKDLVPSFVSILKQVSEGRLPRDFSYHRMPAPWIQMKLLRLLATLGHADQKASEQMYEVLLSCMTRADSGLNVGFAVLYETVRTITCIYPNTTLLDEAAACISRFISSDNHNLRYLGITSLAAIVKDHPQYATKHQMAVMRCLEDPDDTLKRKTLDLLFRMTNPANVEVIVDRLVANLRDAVDVFLRQDLVDRISEVAERFAPSTTWYVQVMTQVFELGGDLVKSSTASSVMRLIAEGGDDEDEEADNEMRTDVVETYLELIDRPGLPDMLLQTLFWVLGEYGYLAESMELPAMCDKICSLAGRAGLNKVTRGYAISAAAKLTAQVGAVVPSAQQLMDSFGASKDVDLAQRCAEFRVLASRLDMMRAVMPVDASCEDVEMEGDEGLAFLDSYVEEALAAGAQAYEKPADMAAAEAEAAAAAASHALRFSAYATPDAGTHMPEAGPSSGAGETAGPGGLQAPAGGGLSAAAGPWGQKGQWGRKPAPAPAPAAAAPAAGFPGTLPGQPGSATGAAPAAAGAQPVERPRATTSLAGLREALGASSGPGASRVAAAPPAPREPTAEELAAQALFQGIPGAGSGRFGSSSRAGGGARARRTRPRGDAAPAPAPAAAPAAAPAPAPAVAVSAPKPAAPAPAPAADDDMADLFGGGFDSAPAPAPAAAAAAAPADDGDLFGGMSIGSAPAPAPAGPDLSSLAASAGAAAAIAGHPRTPAKGAQRVGGDAAVTVSVAKAFRPEGLVVLVFLTNTSSAALSPITLTPASIPFLTPSLAAGTGVEVSAAQAGFHPIAPGASSCVAITFVLANAPSSTSLKLNLARPGAAALSVDVPIPVTDLLRPFSMTTPEFGAKWPQLAQAKTISLEGVSVSNARALLAALEKARHKGIDVIEAAQECIACAQLMGTTQLALIHGKVLAPGKVTLTVKTAHMGFTEAVAAAVGASVRG</sequence>
<evidence type="ECO:0000256" key="5">
    <source>
        <dbReference type="SAM" id="MobiDB-lite"/>
    </source>
</evidence>
<evidence type="ECO:0000313" key="7">
    <source>
        <dbReference type="EMBL" id="KAA0155979.1"/>
    </source>
</evidence>
<proteinExistence type="predicted"/>
<keyword evidence="2" id="KW-0813">Transport</keyword>
<dbReference type="InterPro" id="IPR016024">
    <property type="entry name" value="ARM-type_fold"/>
</dbReference>
<evidence type="ECO:0000313" key="8">
    <source>
        <dbReference type="EMBL" id="KAA0163626.1"/>
    </source>
</evidence>
<dbReference type="Proteomes" id="UP000323011">
    <property type="component" value="Unassembled WGS sequence"/>
</dbReference>
<dbReference type="GO" id="GO:0016192">
    <property type="term" value="P:vesicle-mediated transport"/>
    <property type="evidence" value="ECO:0007669"/>
    <property type="project" value="InterPro"/>
</dbReference>
<dbReference type="EMBL" id="VLTM01000021">
    <property type="protein sequence ID" value="KAA0163626.1"/>
    <property type="molecule type" value="Genomic_DNA"/>
</dbReference>
<dbReference type="InterPro" id="IPR028269">
    <property type="entry name" value="AP4E1_C"/>
</dbReference>
<evidence type="ECO:0000259" key="6">
    <source>
        <dbReference type="SMART" id="SM01356"/>
    </source>
</evidence>
<keyword evidence="3" id="KW-0653">Protein transport</keyword>
<dbReference type="Proteomes" id="UP000325113">
    <property type="component" value="Unassembled WGS sequence"/>
</dbReference>
<keyword evidence="4" id="KW-0472">Membrane</keyword>
<evidence type="ECO:0000313" key="11">
    <source>
        <dbReference type="Proteomes" id="UP000324907"/>
    </source>
</evidence>
<feature type="region of interest" description="Disordered" evidence="5">
    <location>
        <begin position="649"/>
        <end position="774"/>
    </location>
</feature>
<dbReference type="EMBL" id="VLTN01000005">
    <property type="protein sequence ID" value="KAA0155979.1"/>
    <property type="molecule type" value="Genomic_DNA"/>
</dbReference>
<evidence type="ECO:0000256" key="1">
    <source>
        <dbReference type="ARBA" id="ARBA00004308"/>
    </source>
</evidence>
<name>A0A5A8DE18_CAFRO</name>
<evidence type="ECO:0000313" key="10">
    <source>
        <dbReference type="Proteomes" id="UP000323011"/>
    </source>
</evidence>
<dbReference type="InterPro" id="IPR002553">
    <property type="entry name" value="Clathrin/coatomer_adapt-like_N"/>
</dbReference>
<feature type="compositionally biased region" description="Pro residues" evidence="5">
    <location>
        <begin position="818"/>
        <end position="832"/>
    </location>
</feature>
<dbReference type="Gene3D" id="1.25.10.10">
    <property type="entry name" value="Leucine-rich Repeat Variant"/>
    <property type="match status" value="1"/>
</dbReference>
<feature type="domain" description="AP-4 complex subunit epsilon-1 C-terminal" evidence="6">
    <location>
        <begin position="1047"/>
        <end position="1152"/>
    </location>
</feature>
<organism evidence="8 12">
    <name type="scientific">Cafeteria roenbergensis</name>
    <name type="common">Marine flagellate</name>
    <dbReference type="NCBI Taxonomy" id="33653"/>
    <lineage>
        <taxon>Eukaryota</taxon>
        <taxon>Sar</taxon>
        <taxon>Stramenopiles</taxon>
        <taxon>Bigyra</taxon>
        <taxon>Opalozoa</taxon>
        <taxon>Bicosoecida</taxon>
        <taxon>Cafeteriaceae</taxon>
        <taxon>Cafeteria</taxon>
    </lineage>
</organism>
<dbReference type="InterPro" id="IPR050840">
    <property type="entry name" value="Adaptor_Complx_Large_Subunit"/>
</dbReference>
<comment type="subcellular location">
    <subcellularLocation>
        <location evidence="1">Endomembrane system</location>
    </subcellularLocation>
</comment>
<dbReference type="EMBL" id="VLTL01000004">
    <property type="protein sequence ID" value="KAA0171812.1"/>
    <property type="molecule type" value="Genomic_DNA"/>
</dbReference>
<dbReference type="Pfam" id="PF01602">
    <property type="entry name" value="Adaptin_N"/>
    <property type="match status" value="1"/>
</dbReference>
<feature type="compositionally biased region" description="Low complexity" evidence="5">
    <location>
        <begin position="752"/>
        <end position="765"/>
    </location>
</feature>
<dbReference type="Pfam" id="PF14807">
    <property type="entry name" value="AP4E_app_platf"/>
    <property type="match status" value="1"/>
</dbReference>
<evidence type="ECO:0000256" key="2">
    <source>
        <dbReference type="ARBA" id="ARBA00022448"/>
    </source>
</evidence>
<feature type="compositionally biased region" description="Low complexity" evidence="5">
    <location>
        <begin position="716"/>
        <end position="734"/>
    </location>
</feature>
<dbReference type="GO" id="GO:0012505">
    <property type="term" value="C:endomembrane system"/>
    <property type="evidence" value="ECO:0007669"/>
    <property type="project" value="UniProtKB-SubCell"/>
</dbReference>
<dbReference type="SMART" id="SM01356">
    <property type="entry name" value="AP4E_app_platf"/>
    <property type="match status" value="1"/>
</dbReference>
<dbReference type="GO" id="GO:0006886">
    <property type="term" value="P:intracellular protein transport"/>
    <property type="evidence" value="ECO:0007669"/>
    <property type="project" value="InterPro"/>
</dbReference>
<keyword evidence="10" id="KW-1185">Reference proteome</keyword>
<comment type="caution">
    <text evidence="8">The sequence shown here is derived from an EMBL/GenBank/DDBJ whole genome shotgun (WGS) entry which is preliminary data.</text>
</comment>
<accession>A0A5A8DE18</accession>
<feature type="compositionally biased region" description="Gly residues" evidence="5">
    <location>
        <begin position="664"/>
        <end position="679"/>
    </location>
</feature>
<dbReference type="PANTHER" id="PTHR22780">
    <property type="entry name" value="ADAPTIN, ALPHA/GAMMA/EPSILON"/>
    <property type="match status" value="1"/>
</dbReference>
<dbReference type="Proteomes" id="UP000324907">
    <property type="component" value="Unassembled WGS sequence"/>
</dbReference>
<evidence type="ECO:0000313" key="12">
    <source>
        <dbReference type="Proteomes" id="UP000325113"/>
    </source>
</evidence>
<dbReference type="GO" id="GO:0030117">
    <property type="term" value="C:membrane coat"/>
    <property type="evidence" value="ECO:0007669"/>
    <property type="project" value="InterPro"/>
</dbReference>
<protein>
    <recommendedName>
        <fullName evidence="6">AP-4 complex subunit epsilon-1 C-terminal domain-containing protein</fullName>
    </recommendedName>
</protein>
<evidence type="ECO:0000313" key="9">
    <source>
        <dbReference type="EMBL" id="KAA0171812.1"/>
    </source>
</evidence>